<evidence type="ECO:0000256" key="13">
    <source>
        <dbReference type="SAM" id="Phobius"/>
    </source>
</evidence>
<dbReference type="PANTHER" id="PTHR45436:SF4">
    <property type="entry name" value="SENSOR PROTEIN PHOQ"/>
    <property type="match status" value="1"/>
</dbReference>
<dbReference type="InterPro" id="IPR003661">
    <property type="entry name" value="HisK_dim/P_dom"/>
</dbReference>
<evidence type="ECO:0000256" key="2">
    <source>
        <dbReference type="ARBA" id="ARBA00004370"/>
    </source>
</evidence>
<dbReference type="GO" id="GO:0005886">
    <property type="term" value="C:plasma membrane"/>
    <property type="evidence" value="ECO:0007669"/>
    <property type="project" value="TreeGrafter"/>
</dbReference>
<evidence type="ECO:0000313" key="16">
    <source>
        <dbReference type="EMBL" id="SDC64648.1"/>
    </source>
</evidence>
<dbReference type="InterPro" id="IPR003594">
    <property type="entry name" value="HATPase_dom"/>
</dbReference>
<comment type="catalytic activity">
    <reaction evidence="1">
        <text>ATP + protein L-histidine = ADP + protein N-phospho-L-histidine.</text>
        <dbReference type="EC" id="2.7.13.3"/>
    </reaction>
</comment>
<gene>
    <name evidence="16" type="ORF">SAMN05216576_10524</name>
</gene>
<proteinExistence type="predicted"/>
<evidence type="ECO:0000256" key="4">
    <source>
        <dbReference type="ARBA" id="ARBA00022553"/>
    </source>
</evidence>
<feature type="domain" description="Histidine kinase" evidence="14">
    <location>
        <begin position="258"/>
        <end position="460"/>
    </location>
</feature>
<dbReference type="SMART" id="SM00387">
    <property type="entry name" value="HATPase_c"/>
    <property type="match status" value="1"/>
</dbReference>
<dbReference type="AlphaFoldDB" id="A0A1G6N9Z9"/>
<evidence type="ECO:0000256" key="8">
    <source>
        <dbReference type="ARBA" id="ARBA00022777"/>
    </source>
</evidence>
<evidence type="ECO:0000256" key="5">
    <source>
        <dbReference type="ARBA" id="ARBA00022679"/>
    </source>
</evidence>
<evidence type="ECO:0000256" key="9">
    <source>
        <dbReference type="ARBA" id="ARBA00022840"/>
    </source>
</evidence>
<dbReference type="InterPro" id="IPR003660">
    <property type="entry name" value="HAMP_dom"/>
</dbReference>
<dbReference type="Pfam" id="PF00512">
    <property type="entry name" value="HisKA"/>
    <property type="match status" value="1"/>
</dbReference>
<dbReference type="SUPFAM" id="SSF55874">
    <property type="entry name" value="ATPase domain of HSP90 chaperone/DNA topoisomerase II/histidine kinase"/>
    <property type="match status" value="1"/>
</dbReference>
<dbReference type="Gene3D" id="1.10.287.130">
    <property type="match status" value="1"/>
</dbReference>
<dbReference type="InterPro" id="IPR050428">
    <property type="entry name" value="TCS_sensor_his_kinase"/>
</dbReference>
<reference evidence="17" key="1">
    <citation type="submission" date="2016-10" db="EMBL/GenBank/DDBJ databases">
        <authorList>
            <person name="Varghese N."/>
            <person name="Submissions S."/>
        </authorList>
    </citation>
    <scope>NUCLEOTIDE SEQUENCE [LARGE SCALE GENOMIC DNA]</scope>
    <source>
        <strain evidence="17">DSM 26382</strain>
    </source>
</reference>
<dbReference type="EC" id="2.7.13.3" evidence="3"/>
<evidence type="ECO:0000256" key="1">
    <source>
        <dbReference type="ARBA" id="ARBA00000085"/>
    </source>
</evidence>
<evidence type="ECO:0000259" key="14">
    <source>
        <dbReference type="PROSITE" id="PS50109"/>
    </source>
</evidence>
<dbReference type="PROSITE" id="PS50885">
    <property type="entry name" value="HAMP"/>
    <property type="match status" value="1"/>
</dbReference>
<dbReference type="PANTHER" id="PTHR45436">
    <property type="entry name" value="SENSOR HISTIDINE KINASE YKOH"/>
    <property type="match status" value="1"/>
</dbReference>
<keyword evidence="4" id="KW-0597">Phosphoprotein</keyword>
<evidence type="ECO:0000259" key="15">
    <source>
        <dbReference type="PROSITE" id="PS50885"/>
    </source>
</evidence>
<keyword evidence="10 13" id="KW-1133">Transmembrane helix</keyword>
<evidence type="ECO:0000256" key="3">
    <source>
        <dbReference type="ARBA" id="ARBA00012438"/>
    </source>
</evidence>
<dbReference type="PROSITE" id="PS50109">
    <property type="entry name" value="HIS_KIN"/>
    <property type="match status" value="1"/>
</dbReference>
<dbReference type="InterPro" id="IPR036097">
    <property type="entry name" value="HisK_dim/P_sf"/>
</dbReference>
<keyword evidence="6 13" id="KW-0812">Transmembrane</keyword>
<dbReference type="Proteomes" id="UP000199467">
    <property type="component" value="Unassembled WGS sequence"/>
</dbReference>
<dbReference type="InterPro" id="IPR004358">
    <property type="entry name" value="Sig_transdc_His_kin-like_C"/>
</dbReference>
<dbReference type="EMBL" id="FMZQ01000005">
    <property type="protein sequence ID" value="SDC64648.1"/>
    <property type="molecule type" value="Genomic_DNA"/>
</dbReference>
<evidence type="ECO:0000256" key="10">
    <source>
        <dbReference type="ARBA" id="ARBA00022989"/>
    </source>
</evidence>
<dbReference type="Pfam" id="PF02518">
    <property type="entry name" value="HATPase_c"/>
    <property type="match status" value="1"/>
</dbReference>
<evidence type="ECO:0000256" key="6">
    <source>
        <dbReference type="ARBA" id="ARBA00022692"/>
    </source>
</evidence>
<dbReference type="InterPro" id="IPR005467">
    <property type="entry name" value="His_kinase_dom"/>
</dbReference>
<dbReference type="Gene3D" id="3.30.565.10">
    <property type="entry name" value="Histidine kinase-like ATPase, C-terminal domain"/>
    <property type="match status" value="1"/>
</dbReference>
<comment type="subcellular location">
    <subcellularLocation>
        <location evidence="2">Membrane</location>
    </subcellularLocation>
</comment>
<feature type="transmembrane region" description="Helical" evidence="13">
    <location>
        <begin position="181"/>
        <end position="202"/>
    </location>
</feature>
<dbReference type="GO" id="GO:0005524">
    <property type="term" value="F:ATP binding"/>
    <property type="evidence" value="ECO:0007669"/>
    <property type="project" value="UniProtKB-KW"/>
</dbReference>
<evidence type="ECO:0000256" key="12">
    <source>
        <dbReference type="ARBA" id="ARBA00023136"/>
    </source>
</evidence>
<keyword evidence="17" id="KW-1185">Reference proteome</keyword>
<keyword evidence="11" id="KW-0902">Two-component regulatory system</keyword>
<organism evidence="16 17">
    <name type="scientific">Ectopseudomonas chengduensis</name>
    <dbReference type="NCBI Taxonomy" id="489632"/>
    <lineage>
        <taxon>Bacteria</taxon>
        <taxon>Pseudomonadati</taxon>
        <taxon>Pseudomonadota</taxon>
        <taxon>Gammaproteobacteria</taxon>
        <taxon>Pseudomonadales</taxon>
        <taxon>Pseudomonadaceae</taxon>
        <taxon>Ectopseudomonas</taxon>
    </lineage>
</organism>
<dbReference type="SMART" id="SM00388">
    <property type="entry name" value="HisKA"/>
    <property type="match status" value="1"/>
</dbReference>
<sequence>MSRTRAVLRKLRMRFGSLRLRLMLASAALAMLFMLLLMPVLQGVFLMALEQTVEKRLASDAAALISAARIHDGQLHMPDKMPDEEFDNLDSHLLGFIFDREGQMIWRSRSSIDELVRYLPRYDGRGHEFIRIRDDSGQEYFVYDVEVDLLRGDQTALSIVTMQPTREYQGLFNGFAWQLRLWLGIALLVLLGLLWFGLTWGFRSLRGLSDELDGVEAGTRQRLSDEHPRELLRLTNSLNRLLDSERRQRERYRDSLEDLAHSLKTPLSVLQGIGETLAAQHENREQAQLMQAQIERMSQQVGYQLQRASLRRSGLVRHREQVWPVLDGLCRSLDKVYRDKRVEATLEVPEHSQITMERGALMELLGNLLENAYRLCLHRVRVRLQPLAGGCLITIEDDGPGVPQQQRERVLQRGERLDAQNPGQGIGLAVVEDIVESYDGELSLEDSELGGACFRVRLYD</sequence>
<dbReference type="SUPFAM" id="SSF47384">
    <property type="entry name" value="Homodimeric domain of signal transducing histidine kinase"/>
    <property type="match status" value="1"/>
</dbReference>
<keyword evidence="5" id="KW-0808">Transferase</keyword>
<dbReference type="InterPro" id="IPR058619">
    <property type="entry name" value="PhoQ/CarS-like_HATPase"/>
</dbReference>
<dbReference type="CDD" id="cd16954">
    <property type="entry name" value="HATPase_PhoQ-like"/>
    <property type="match status" value="1"/>
</dbReference>
<dbReference type="InterPro" id="IPR036890">
    <property type="entry name" value="HATPase_C_sf"/>
</dbReference>
<dbReference type="GO" id="GO:0000155">
    <property type="term" value="F:phosphorelay sensor kinase activity"/>
    <property type="evidence" value="ECO:0007669"/>
    <property type="project" value="InterPro"/>
</dbReference>
<name>A0A1G6N9Z9_9GAMM</name>
<dbReference type="CDD" id="cd00082">
    <property type="entry name" value="HisKA"/>
    <property type="match status" value="1"/>
</dbReference>
<accession>A0A1G6N9Z9</accession>
<protein>
    <recommendedName>
        <fullName evidence="3">histidine kinase</fullName>
        <ecNumber evidence="3">2.7.13.3</ecNumber>
    </recommendedName>
</protein>
<keyword evidence="12 13" id="KW-0472">Membrane</keyword>
<evidence type="ECO:0000313" key="17">
    <source>
        <dbReference type="Proteomes" id="UP000199467"/>
    </source>
</evidence>
<keyword evidence="8 16" id="KW-0418">Kinase</keyword>
<feature type="domain" description="HAMP" evidence="15">
    <location>
        <begin position="199"/>
        <end position="250"/>
    </location>
</feature>
<evidence type="ECO:0000256" key="11">
    <source>
        <dbReference type="ARBA" id="ARBA00023012"/>
    </source>
</evidence>
<keyword evidence="9" id="KW-0067">ATP-binding</keyword>
<evidence type="ECO:0000256" key="7">
    <source>
        <dbReference type="ARBA" id="ARBA00022741"/>
    </source>
</evidence>
<dbReference type="PRINTS" id="PR00344">
    <property type="entry name" value="BCTRLSENSOR"/>
</dbReference>
<keyword evidence="7" id="KW-0547">Nucleotide-binding</keyword>